<dbReference type="GO" id="GO:0008610">
    <property type="term" value="P:lipid biosynthetic process"/>
    <property type="evidence" value="ECO:0007669"/>
    <property type="project" value="UniProtKB-ARBA"/>
</dbReference>
<dbReference type="InterPro" id="IPR023213">
    <property type="entry name" value="CAT-like_dom_sf"/>
</dbReference>
<dbReference type="Gene3D" id="1.10.1200.10">
    <property type="entry name" value="ACP-like"/>
    <property type="match status" value="1"/>
</dbReference>
<protein>
    <submittedName>
        <fullName evidence="5">Putative non-ribosomal peptide synthetase/polyketide synthase</fullName>
    </submittedName>
</protein>
<dbReference type="InterPro" id="IPR009081">
    <property type="entry name" value="PP-bd_ACP"/>
</dbReference>
<dbReference type="GO" id="GO:0031177">
    <property type="term" value="F:phosphopantetheine binding"/>
    <property type="evidence" value="ECO:0007669"/>
    <property type="project" value="InterPro"/>
</dbReference>
<dbReference type="InterPro" id="IPR001031">
    <property type="entry name" value="Thioesterase"/>
</dbReference>
<dbReference type="SMART" id="SM00824">
    <property type="entry name" value="PKS_TE"/>
    <property type="match status" value="1"/>
</dbReference>
<comment type="cofactor">
    <cofactor evidence="1">
        <name>pantetheine 4'-phosphate</name>
        <dbReference type="ChEBI" id="CHEBI:47942"/>
    </cofactor>
</comment>
<evidence type="ECO:0000256" key="2">
    <source>
        <dbReference type="ARBA" id="ARBA00022450"/>
    </source>
</evidence>
<dbReference type="GO" id="GO:0003824">
    <property type="term" value="F:catalytic activity"/>
    <property type="evidence" value="ECO:0007669"/>
    <property type="project" value="InterPro"/>
</dbReference>
<dbReference type="InterPro" id="IPR036736">
    <property type="entry name" value="ACP-like_sf"/>
</dbReference>
<dbReference type="Gene3D" id="3.40.50.1820">
    <property type="entry name" value="alpha/beta hydrolase"/>
    <property type="match status" value="1"/>
</dbReference>
<dbReference type="Gene3D" id="3.40.50.980">
    <property type="match status" value="2"/>
</dbReference>
<evidence type="ECO:0000259" key="4">
    <source>
        <dbReference type="PROSITE" id="PS50075"/>
    </source>
</evidence>
<dbReference type="CDD" id="cd19531">
    <property type="entry name" value="LCL_NRPS-like"/>
    <property type="match status" value="1"/>
</dbReference>
<dbReference type="Pfam" id="PF00975">
    <property type="entry name" value="Thioesterase"/>
    <property type="match status" value="1"/>
</dbReference>
<dbReference type="InterPro" id="IPR020806">
    <property type="entry name" value="PKS_PP-bd"/>
</dbReference>
<dbReference type="PROSITE" id="PS50075">
    <property type="entry name" value="CARRIER"/>
    <property type="match status" value="1"/>
</dbReference>
<reference evidence="5" key="1">
    <citation type="journal article" date="2014" name="BMC Genomics">
        <title>Genome based analysis of type-I polyketide synthase and nonribosomal peptide synthetase gene clusters in seven strains of five representative Nocardia species.</title>
        <authorList>
            <person name="Komaki H."/>
            <person name="Ichikawa N."/>
            <person name="Hosoyama A."/>
            <person name="Takahashi-Nakaguchi A."/>
            <person name="Matsuzawa T."/>
            <person name="Suzuki K."/>
            <person name="Fujita N."/>
            <person name="Gonoi T."/>
        </authorList>
    </citation>
    <scope>NUCLEOTIDE SEQUENCE</scope>
    <source>
        <strain evidence="5">IFM 10847</strain>
    </source>
</reference>
<dbReference type="SUPFAM" id="SSF53474">
    <property type="entry name" value="alpha/beta-Hydrolases"/>
    <property type="match status" value="1"/>
</dbReference>
<dbReference type="InterPro" id="IPR045851">
    <property type="entry name" value="AMP-bd_C_sf"/>
</dbReference>
<dbReference type="SUPFAM" id="SSF52777">
    <property type="entry name" value="CoA-dependent acyltransferases"/>
    <property type="match status" value="2"/>
</dbReference>
<evidence type="ECO:0000256" key="1">
    <source>
        <dbReference type="ARBA" id="ARBA00001957"/>
    </source>
</evidence>
<dbReference type="FunFam" id="2.30.38.10:FF:000001">
    <property type="entry name" value="Non-ribosomal peptide synthetase PvdI"/>
    <property type="match status" value="1"/>
</dbReference>
<evidence type="ECO:0000313" key="5">
    <source>
        <dbReference type="EMBL" id="BAO99188.1"/>
    </source>
</evidence>
<keyword evidence="3" id="KW-0597">Phosphoprotein</keyword>
<dbReference type="PANTHER" id="PTHR45527">
    <property type="entry name" value="NONRIBOSOMAL PEPTIDE SYNTHETASE"/>
    <property type="match status" value="1"/>
</dbReference>
<dbReference type="FunFam" id="3.40.50.980:FF:000001">
    <property type="entry name" value="Non-ribosomal peptide synthetase"/>
    <property type="match status" value="1"/>
</dbReference>
<dbReference type="GO" id="GO:0044550">
    <property type="term" value="P:secondary metabolite biosynthetic process"/>
    <property type="evidence" value="ECO:0007669"/>
    <property type="project" value="TreeGrafter"/>
</dbReference>
<dbReference type="InterPro" id="IPR010071">
    <property type="entry name" value="AA_adenyl_dom"/>
</dbReference>
<dbReference type="SUPFAM" id="SSF47336">
    <property type="entry name" value="ACP-like"/>
    <property type="match status" value="1"/>
</dbReference>
<dbReference type="InterPro" id="IPR001242">
    <property type="entry name" value="Condensation_dom"/>
</dbReference>
<dbReference type="PANTHER" id="PTHR45527:SF1">
    <property type="entry name" value="FATTY ACID SYNTHASE"/>
    <property type="match status" value="1"/>
</dbReference>
<dbReference type="InterPro" id="IPR020802">
    <property type="entry name" value="TesA-like"/>
</dbReference>
<dbReference type="SUPFAM" id="SSF56801">
    <property type="entry name" value="Acetyl-CoA synthetase-like"/>
    <property type="match status" value="1"/>
</dbReference>
<dbReference type="Gene3D" id="2.30.38.10">
    <property type="entry name" value="Luciferase, Domain 3"/>
    <property type="match status" value="1"/>
</dbReference>
<dbReference type="SMART" id="SM00823">
    <property type="entry name" value="PKS_PP"/>
    <property type="match status" value="1"/>
</dbReference>
<dbReference type="InterPro" id="IPR020845">
    <property type="entry name" value="AMP-binding_CS"/>
</dbReference>
<name>A0A060PWQ1_NOCBR</name>
<dbReference type="GO" id="GO:0043041">
    <property type="term" value="P:amino acid activation for nonribosomal peptide biosynthetic process"/>
    <property type="evidence" value="ECO:0007669"/>
    <property type="project" value="TreeGrafter"/>
</dbReference>
<accession>A0A060PWQ1</accession>
<dbReference type="EMBL" id="AB701604">
    <property type="protein sequence ID" value="BAO99188.1"/>
    <property type="molecule type" value="Genomic_DNA"/>
</dbReference>
<dbReference type="InterPro" id="IPR000873">
    <property type="entry name" value="AMP-dep_synth/lig_dom"/>
</dbReference>
<dbReference type="Pfam" id="PF00550">
    <property type="entry name" value="PP-binding"/>
    <property type="match status" value="1"/>
</dbReference>
<dbReference type="Gene3D" id="3.30.300.30">
    <property type="match status" value="1"/>
</dbReference>
<dbReference type="Pfam" id="PF00668">
    <property type="entry name" value="Condensation"/>
    <property type="match status" value="1"/>
</dbReference>
<proteinExistence type="predicted"/>
<dbReference type="NCBIfam" id="TIGR01733">
    <property type="entry name" value="AA-adenyl-dom"/>
    <property type="match status" value="1"/>
</dbReference>
<dbReference type="UniPathway" id="UPA00011"/>
<keyword evidence="2" id="KW-0596">Phosphopantetheine</keyword>
<organism evidence="5">
    <name type="scientific">Nocardia brasiliensis</name>
    <dbReference type="NCBI Taxonomy" id="37326"/>
    <lineage>
        <taxon>Bacteria</taxon>
        <taxon>Bacillati</taxon>
        <taxon>Actinomycetota</taxon>
        <taxon>Actinomycetes</taxon>
        <taxon>Mycobacteriales</taxon>
        <taxon>Nocardiaceae</taxon>
        <taxon>Nocardia</taxon>
    </lineage>
</organism>
<dbReference type="GO" id="GO:0005737">
    <property type="term" value="C:cytoplasm"/>
    <property type="evidence" value="ECO:0007669"/>
    <property type="project" value="TreeGrafter"/>
</dbReference>
<feature type="domain" description="Carrier" evidence="4">
    <location>
        <begin position="983"/>
        <end position="1058"/>
    </location>
</feature>
<evidence type="ECO:0000256" key="3">
    <source>
        <dbReference type="ARBA" id="ARBA00022553"/>
    </source>
</evidence>
<dbReference type="InterPro" id="IPR029058">
    <property type="entry name" value="AB_hydrolase_fold"/>
</dbReference>
<dbReference type="CDD" id="cd05930">
    <property type="entry name" value="A_NRPS"/>
    <property type="match status" value="1"/>
</dbReference>
<dbReference type="Gene3D" id="3.30.559.10">
    <property type="entry name" value="Chloramphenicol acetyltransferase-like domain"/>
    <property type="match status" value="1"/>
</dbReference>
<sequence length="1308" mass="142795">MCRRLIRLELSSAGKSLVDRMNEQAPLSFGQQRLWILTEHGQASVAYNEAMAFELRGPVDDRILARALDALAARHEALRTRLVPSGAEVHQVIDPAETGFAVQFVDLTESCDAAARLADLRRRNAGAAFDPVRGPLARADVAVLAPQRRVLLITVHHIVYDGTSRTILLRDLGALYAALLVDGTADLPPLPQQYADHARWQREWLAGAEPAAQADYWARTLTGAPPLLELPTDRPRPPEQDHHGDRVRFVLDERLAADLRALARAHGTTLFTTALTGWSVLLSRLSGQSDVVVGVPSANRGRGRLSNAIGFFVNTLAVRVVLSEAPTTATLLDRVHGALRGALKHGDLPFEQVVELVKPPRSPAHTPLFQTACAQFPALRGRLALPGVEVEPLEIDDAPVKFDLALGLVEEDDRLVVELEYATALFERTTIERYGRYLLRVLRQMVEHPDRAVVDLALLDPAEQRIILEQWSIGAATQPFAPDGVVGRFEVQARERPDQLALVCGTQRLDYATLRRRVHRLAHALIARGVVRDQVVGLHARRSAELVVGMLAIFEAGAAYLPLDPAQPSDRLAAMIGDAEPALVLSDAESRPPEWLSVTAVEQESDRDDAPIVETAGANLAYVVYTSGSTGRPKGIAVPHRGLVNLLDQWLQRFGALPGAPASAWSSIGFDASLQEMLLPLTTGGILHLVPEQLRGDPAALLEWLREHRIEQAFLPPAYVRWLDEDPHRRLAGSSLRQLKSGVEALSELALARLRQVLPGLRVLYGYGATETTVYSSAHIDPEPRQRPCPIGRPLPGTRMYILDHRLRPVPAGVVGEVYVAGAGVTRGYLNRPDLTAQRFVADPTTAGERMYRTGDRARWRQDGIGEFVGRSDDQVKVRGFRIEPREVEAALLAVSGGREAMVLVDRAPNGEPRLIAAVAGSDTGRSAHEWRTALSDRLPDYMIPAIVAEVDPFPLNRSGKLDRPALLERIRAEYAARVNTSSPREHVEMALYRIWRQVLVHPAIGISDNFFDVGGTSISAIRVADAIAAEFGRPVPIPDLMRYPTIESFAAHLRAEVDVAPDSTVIDLRAGTGRQRVVCVHPAGGTAFCYLPLAAALPETTTVQGLQSPGIDPGQSPLPTVAAMAEHYLRLIDPDPAESVVLCGLSYGGLVAYEMGRRLTAQGHTQVSVVLLDTHGLAAAATIEPVAAEEFREKLVRFNGMYPGIDDAQIERYLRIYNHNRQTGCRYLPPESAARVVFMQAVSGSADTPEYTAAADFWRDRAGGGLSVVPVQCGHWEMLEGDQLPRVAELIVAELARLSDVVSAVES</sequence>
<dbReference type="PROSITE" id="PS00455">
    <property type="entry name" value="AMP_BINDING"/>
    <property type="match status" value="1"/>
</dbReference>
<dbReference type="Pfam" id="PF00501">
    <property type="entry name" value="AMP-binding"/>
    <property type="match status" value="1"/>
</dbReference>
<dbReference type="Gene3D" id="3.30.559.30">
    <property type="entry name" value="Nonribosomal peptide synthetase, condensation domain"/>
    <property type="match status" value="1"/>
</dbReference>